<proteinExistence type="predicted"/>
<dbReference type="WBParaSite" id="JU765_v2.g4822.t1">
    <property type="protein sequence ID" value="JU765_v2.g4822.t1"/>
    <property type="gene ID" value="JU765_v2.g4822"/>
</dbReference>
<organism evidence="1 2">
    <name type="scientific">Panagrolaimus sp. JU765</name>
    <dbReference type="NCBI Taxonomy" id="591449"/>
    <lineage>
        <taxon>Eukaryota</taxon>
        <taxon>Metazoa</taxon>
        <taxon>Ecdysozoa</taxon>
        <taxon>Nematoda</taxon>
        <taxon>Chromadorea</taxon>
        <taxon>Rhabditida</taxon>
        <taxon>Tylenchina</taxon>
        <taxon>Panagrolaimomorpha</taxon>
        <taxon>Panagrolaimoidea</taxon>
        <taxon>Panagrolaimidae</taxon>
        <taxon>Panagrolaimus</taxon>
    </lineage>
</organism>
<accession>A0AC34R980</accession>
<evidence type="ECO:0000313" key="1">
    <source>
        <dbReference type="Proteomes" id="UP000887576"/>
    </source>
</evidence>
<reference evidence="2" key="1">
    <citation type="submission" date="2022-11" db="UniProtKB">
        <authorList>
            <consortium name="WormBaseParasite"/>
        </authorList>
    </citation>
    <scope>IDENTIFICATION</scope>
</reference>
<protein>
    <submittedName>
        <fullName evidence="2">Trehalase</fullName>
    </submittedName>
</protein>
<evidence type="ECO:0000313" key="2">
    <source>
        <dbReference type="WBParaSite" id="JU765_v2.g4822.t1"/>
    </source>
</evidence>
<dbReference type="Proteomes" id="UP000887576">
    <property type="component" value="Unplaced"/>
</dbReference>
<name>A0AC34R980_9BILA</name>
<sequence>MKPAVAEKSEFYSLLPVKYEFIAPGGRFLEPYYWDAYWIIKGLMASEMYEAAARMILNYADFVERFGFIPNGGRVYYLQRSQPPLFIPMIYEFYENTQNSSFVKQLLPIMEKEFQYWIDHHSYTVTYNGNRYQLFRYFAGSNVPRPESYKEDLATASLSNFTDKQQLF</sequence>